<keyword evidence="1" id="KW-0378">Hydrolase</keyword>
<evidence type="ECO:0000313" key="8">
    <source>
        <dbReference type="Proteomes" id="UP000266376"/>
    </source>
</evidence>
<dbReference type="Gene3D" id="3.30.450.20">
    <property type="entry name" value="PAS domain"/>
    <property type="match status" value="1"/>
</dbReference>
<evidence type="ECO:0000313" key="6">
    <source>
        <dbReference type="EMBL" id="RGW50972.1"/>
    </source>
</evidence>
<dbReference type="RefSeq" id="WP_118000785.1">
    <property type="nucleotide sequence ID" value="NZ_QSGQ01000002.1"/>
</dbReference>
<feature type="domain" description="DHHA1" evidence="5">
    <location>
        <begin position="606"/>
        <end position="679"/>
    </location>
</feature>
<dbReference type="PANTHER" id="PTHR47618">
    <property type="entry name" value="BIFUNCTIONAL OLIGORIBONUCLEASE AND PAP PHOSPHATASE NRNA"/>
    <property type="match status" value="1"/>
</dbReference>
<keyword evidence="2" id="KW-0479">Metal-binding</keyword>
<dbReference type="AlphaFoldDB" id="A0A395XJE5"/>
<dbReference type="InterPro" id="IPR014528">
    <property type="entry name" value="GdpP/PdeA"/>
</dbReference>
<feature type="binding site" evidence="2">
    <location>
        <position position="452"/>
    </location>
    <ligand>
        <name>Mn(2+)</name>
        <dbReference type="ChEBI" id="CHEBI:29035"/>
        <label>1</label>
    </ligand>
</feature>
<feature type="binding site" evidence="2">
    <location>
        <position position="452"/>
    </location>
    <ligand>
        <name>Mn(2+)</name>
        <dbReference type="ChEBI" id="CHEBI:29035"/>
        <label>2</label>
    </ligand>
</feature>
<name>A0A395XJE5_9FIRM</name>
<dbReference type="InterPro" id="IPR038763">
    <property type="entry name" value="DHH_sf"/>
</dbReference>
<dbReference type="InterPro" id="IPR003156">
    <property type="entry name" value="DHHA1_dom"/>
</dbReference>
<dbReference type="Gene3D" id="3.10.310.30">
    <property type="match status" value="1"/>
</dbReference>
<feature type="binding site" evidence="2">
    <location>
        <position position="378"/>
    </location>
    <ligand>
        <name>Mn(2+)</name>
        <dbReference type="ChEBI" id="CHEBI:29035"/>
        <label>1</label>
    </ligand>
</feature>
<dbReference type="FunFam" id="3.90.1640.10:FF:000002">
    <property type="entry name" value="Cyclic-di-AMP phosphodiesterase"/>
    <property type="match status" value="1"/>
</dbReference>
<dbReference type="PANTHER" id="PTHR47618:SF2">
    <property type="entry name" value="CYCLIC-DI-AMP PHOSPHODIESTERASE GDPP"/>
    <property type="match status" value="1"/>
</dbReference>
<evidence type="ECO:0000259" key="5">
    <source>
        <dbReference type="Pfam" id="PF02272"/>
    </source>
</evidence>
<comment type="caution">
    <text evidence="6">The sequence shown here is derived from an EMBL/GenBank/DDBJ whole genome shotgun (WGS) entry which is preliminary data.</text>
</comment>
<organism evidence="6 8">
    <name type="scientific">Dorea formicigenerans</name>
    <dbReference type="NCBI Taxonomy" id="39486"/>
    <lineage>
        <taxon>Bacteria</taxon>
        <taxon>Bacillati</taxon>
        <taxon>Bacillota</taxon>
        <taxon>Clostridia</taxon>
        <taxon>Lachnospirales</taxon>
        <taxon>Lachnospiraceae</taxon>
        <taxon>Dorea</taxon>
    </lineage>
</organism>
<feature type="binding site" evidence="2">
    <location>
        <position position="476"/>
    </location>
    <ligand>
        <name>Mn(2+)</name>
        <dbReference type="ChEBI" id="CHEBI:29035"/>
        <label>2</label>
    </ligand>
</feature>
<feature type="transmembrane region" description="Helical" evidence="3">
    <location>
        <begin position="45"/>
        <end position="66"/>
    </location>
</feature>
<dbReference type="InterPro" id="IPR051319">
    <property type="entry name" value="Oligoribo/pAp-PDE_c-di-AMP_PDE"/>
</dbReference>
<evidence type="ECO:0000256" key="3">
    <source>
        <dbReference type="SAM" id="Phobius"/>
    </source>
</evidence>
<gene>
    <name evidence="7" type="ORF">DW885_05245</name>
    <name evidence="6" type="ORF">DWV67_12775</name>
</gene>
<comment type="function">
    <text evidence="1">Has phosphodiesterase (PDE) activity against cyclic-di-AMP (c-di-AMP).</text>
</comment>
<dbReference type="Pfam" id="PF02272">
    <property type="entry name" value="DHHA1"/>
    <property type="match status" value="1"/>
</dbReference>
<dbReference type="GO" id="GO:0005886">
    <property type="term" value="C:plasma membrane"/>
    <property type="evidence" value="ECO:0007669"/>
    <property type="project" value="UniProtKB-SubCell"/>
</dbReference>
<comment type="subcellular location">
    <subcellularLocation>
        <location evidence="1">Cell membrane</location>
    </subcellularLocation>
</comment>
<evidence type="ECO:0000256" key="1">
    <source>
        <dbReference type="PIRNR" id="PIRNR026583"/>
    </source>
</evidence>
<evidence type="ECO:0000256" key="2">
    <source>
        <dbReference type="PIRSR" id="PIRSR026583-50"/>
    </source>
</evidence>
<keyword evidence="1" id="KW-1003">Cell membrane</keyword>
<protein>
    <recommendedName>
        <fullName evidence="1">Cyclic-di-AMP phosphodiesterase</fullName>
        <ecNumber evidence="1">3.1.4.-</ecNumber>
    </recommendedName>
</protein>
<evidence type="ECO:0000313" key="9">
    <source>
        <dbReference type="Proteomes" id="UP000284883"/>
    </source>
</evidence>
<keyword evidence="3" id="KW-1133">Transmembrane helix</keyword>
<dbReference type="GO" id="GO:0016787">
    <property type="term" value="F:hydrolase activity"/>
    <property type="evidence" value="ECO:0007669"/>
    <property type="project" value="UniProtKB-UniRule"/>
</dbReference>
<feature type="transmembrane region" description="Helical" evidence="3">
    <location>
        <begin position="20"/>
        <end position="39"/>
    </location>
</feature>
<keyword evidence="3" id="KW-0812">Transmembrane</keyword>
<feature type="binding site" evidence="2">
    <location>
        <position position="382"/>
    </location>
    <ligand>
        <name>Mn(2+)</name>
        <dbReference type="ChEBI" id="CHEBI:29035"/>
        <label>1</label>
    </ligand>
</feature>
<dbReference type="EMBL" id="QSGQ01000002">
    <property type="protein sequence ID" value="RHB41595.1"/>
    <property type="molecule type" value="Genomic_DNA"/>
</dbReference>
<sequence>MDEGLSKKRGAHISGRLKNYMRWPIAMAIMLLLLNLWIYCIDIKAGTVMLIFMLIYIVGIGILYVYSRSLIMKDLIEFAAQYGVVQNTLLKELSVPYAILLEDGQLLWMNDQFERLFGDTAQKDKYLSRYIPELNRSIFPKEENDVVEMDVYYEDREYKAELRRVSVEGFSETEQLLELPAEREYFIAVHLQDVTELNRYIKENEEQRLVAGLIYIDNYDEVMNSVEEVRQSLLVALVDRKINQYIAKADGIVKKTETDKYFIALKKQEFKRLEDDKFSLLEDVKTVNIGNQIPLTLSIGLGLSAGNYSQSYNYARVAIDLALARGGDQAVIKDCHGITYYGGKREMTAKNTRVKARVKAEALREYITVNDKIFVMGHTLTDVDSFGAAIGICRAANALGKKANVVINEVSASLRPLYNMYIDNPSYPDDLFLTSEQALNLADENSMVVVVDTNRPKMVECEELLYLAKTIVVLDHHRQSSDSIDNALLSYIEPYASSACEMVSEILQYIVDDIQIPNLEASSMYAGIMIDTNSFMNRTGVRTFEAAAFLRRSGADITLVRKMFRDDMEGYRAKAAIISSAEVYQKKFAIATGTDLQVESPTIIGAQAANELLDISEIKASFVLTEYNGKIYVSARSIDEVNVQVIMEKLGGGGHMNASGAQFNHTDMDEAVACLKQVLDNMIKEGDI</sequence>
<proteinExistence type="inferred from homology"/>
<dbReference type="GO" id="GO:0003676">
    <property type="term" value="F:nucleic acid binding"/>
    <property type="evidence" value="ECO:0007669"/>
    <property type="project" value="UniProtKB-UniRule"/>
</dbReference>
<dbReference type="PIRSF" id="PIRSF026583">
    <property type="entry name" value="YybT"/>
    <property type="match status" value="1"/>
</dbReference>
<feature type="binding site" evidence="2">
    <location>
        <position position="384"/>
    </location>
    <ligand>
        <name>Mn(2+)</name>
        <dbReference type="ChEBI" id="CHEBI:29035"/>
        <label>2</label>
    </ligand>
</feature>
<dbReference type="GO" id="GO:0046872">
    <property type="term" value="F:metal ion binding"/>
    <property type="evidence" value="ECO:0007669"/>
    <property type="project" value="UniProtKB-KW"/>
</dbReference>
<dbReference type="Pfam" id="PF01368">
    <property type="entry name" value="DHH"/>
    <property type="match status" value="1"/>
</dbReference>
<comment type="similarity">
    <text evidence="1">Belongs to the GdpP/PdeA phosphodiesterase family.</text>
</comment>
<keyword evidence="2" id="KW-0464">Manganese</keyword>
<evidence type="ECO:0000313" key="7">
    <source>
        <dbReference type="EMBL" id="RHB41595.1"/>
    </source>
</evidence>
<dbReference type="Pfam" id="PF24898">
    <property type="entry name" value="GGDEF_GdpP"/>
    <property type="match status" value="1"/>
</dbReference>
<comment type="catalytic activity">
    <reaction evidence="1">
        <text>3',3'-c-di-AMP + H2O = 5'-O-phosphonoadenylyl-(3'-&gt;5')-adenosine + H(+)</text>
        <dbReference type="Rhea" id="RHEA:54420"/>
        <dbReference type="ChEBI" id="CHEBI:15377"/>
        <dbReference type="ChEBI" id="CHEBI:15378"/>
        <dbReference type="ChEBI" id="CHEBI:71500"/>
        <dbReference type="ChEBI" id="CHEBI:138171"/>
    </reaction>
</comment>
<keyword evidence="1 3" id="KW-0472">Membrane</keyword>
<dbReference type="Gene3D" id="3.90.1640.10">
    <property type="entry name" value="inorganic pyrophosphatase (n-terminal core)"/>
    <property type="match status" value="1"/>
</dbReference>
<dbReference type="EMBL" id="QSAJ01000036">
    <property type="protein sequence ID" value="RGW50972.1"/>
    <property type="molecule type" value="Genomic_DNA"/>
</dbReference>
<feature type="domain" description="DDH" evidence="4">
    <location>
        <begin position="372"/>
        <end position="528"/>
    </location>
</feature>
<dbReference type="SUPFAM" id="SSF64182">
    <property type="entry name" value="DHH phosphoesterases"/>
    <property type="match status" value="1"/>
</dbReference>
<accession>A0A395XJE5</accession>
<dbReference type="EC" id="3.1.4.-" evidence="1"/>
<comment type="cofactor">
    <cofactor evidence="2">
        <name>Mn(2+)</name>
        <dbReference type="ChEBI" id="CHEBI:29035"/>
    </cofactor>
    <text evidence="2">For phosphodiesterase activity, probably binds 2 Mn(2+) per subunit.</text>
</comment>
<dbReference type="Proteomes" id="UP000284883">
    <property type="component" value="Unassembled WGS sequence"/>
</dbReference>
<reference evidence="8 9" key="1">
    <citation type="submission" date="2018-08" db="EMBL/GenBank/DDBJ databases">
        <title>A genome reference for cultivated species of the human gut microbiota.</title>
        <authorList>
            <person name="Zou Y."/>
            <person name="Xue W."/>
            <person name="Luo G."/>
        </authorList>
    </citation>
    <scope>NUCLEOTIDE SEQUENCE [LARGE SCALE GENOMIC DNA]</scope>
    <source>
        <strain evidence="6 8">AF12-11</strain>
        <strain evidence="7 9">AM40-15AC</strain>
    </source>
</reference>
<feature type="binding site" evidence="2">
    <location>
        <position position="531"/>
    </location>
    <ligand>
        <name>Mn(2+)</name>
        <dbReference type="ChEBI" id="CHEBI:29035"/>
        <label>2</label>
    </ligand>
</feature>
<dbReference type="InterPro" id="IPR001667">
    <property type="entry name" value="DDH_dom"/>
</dbReference>
<dbReference type="Proteomes" id="UP000266376">
    <property type="component" value="Unassembled WGS sequence"/>
</dbReference>
<evidence type="ECO:0000259" key="4">
    <source>
        <dbReference type="Pfam" id="PF01368"/>
    </source>
</evidence>